<keyword evidence="4" id="KW-1185">Reference proteome</keyword>
<keyword evidence="2" id="KW-0812">Transmembrane</keyword>
<dbReference type="Proteomes" id="UP000198372">
    <property type="component" value="Unassembled WGS sequence"/>
</dbReference>
<feature type="transmembrane region" description="Helical" evidence="2">
    <location>
        <begin position="25"/>
        <end position="42"/>
    </location>
</feature>
<name>A0A238F815_9BASI</name>
<evidence type="ECO:0000256" key="1">
    <source>
        <dbReference type="SAM" id="MobiDB-lite"/>
    </source>
</evidence>
<keyword evidence="2" id="KW-1133">Transmembrane helix</keyword>
<evidence type="ECO:0000313" key="3">
    <source>
        <dbReference type="EMBL" id="SCV70012.1"/>
    </source>
</evidence>
<dbReference type="OrthoDB" id="10342338at2759"/>
<evidence type="ECO:0000313" key="4">
    <source>
        <dbReference type="Proteomes" id="UP000198372"/>
    </source>
</evidence>
<proteinExistence type="predicted"/>
<evidence type="ECO:0000256" key="2">
    <source>
        <dbReference type="SAM" id="Phobius"/>
    </source>
</evidence>
<dbReference type="EMBL" id="FMSP01000005">
    <property type="protein sequence ID" value="SCV70012.1"/>
    <property type="molecule type" value="Genomic_DNA"/>
</dbReference>
<gene>
    <name evidence="3" type="ORF">BQ2448_1406</name>
</gene>
<keyword evidence="2" id="KW-0472">Membrane</keyword>
<feature type="region of interest" description="Disordered" evidence="1">
    <location>
        <begin position="1"/>
        <end position="20"/>
    </location>
</feature>
<sequence>MPAARPGAPRPPPITRARATPTSSLTWPLSFVAIVGVSILAYRQVLHRRHTDNRSSKRDFPNPI</sequence>
<reference evidence="4" key="1">
    <citation type="submission" date="2016-09" db="EMBL/GenBank/DDBJ databases">
        <authorList>
            <person name="Jeantristanb JTB J.-T."/>
            <person name="Ricardo R."/>
        </authorList>
    </citation>
    <scope>NUCLEOTIDE SEQUENCE [LARGE SCALE GENOMIC DNA]</scope>
</reference>
<protein>
    <submittedName>
        <fullName evidence="3">BQ2448_1406 protein</fullName>
    </submittedName>
</protein>
<dbReference type="AlphaFoldDB" id="A0A238F815"/>
<organism evidence="3 4">
    <name type="scientific">Microbotryum intermedium</name>
    <dbReference type="NCBI Taxonomy" id="269621"/>
    <lineage>
        <taxon>Eukaryota</taxon>
        <taxon>Fungi</taxon>
        <taxon>Dikarya</taxon>
        <taxon>Basidiomycota</taxon>
        <taxon>Pucciniomycotina</taxon>
        <taxon>Microbotryomycetes</taxon>
        <taxon>Microbotryales</taxon>
        <taxon>Microbotryaceae</taxon>
        <taxon>Microbotryum</taxon>
    </lineage>
</organism>
<accession>A0A238F815</accession>